<evidence type="ECO:0000313" key="2">
    <source>
        <dbReference type="EMBL" id="JAC81024.1"/>
    </source>
</evidence>
<name>A0A061SD97_9CHLO</name>
<accession>A0A061SD97</accession>
<reference evidence="2" key="1">
    <citation type="submission" date="2014-05" db="EMBL/GenBank/DDBJ databases">
        <title>The transcriptome of the halophilic microalga Tetraselmis sp. GSL018 isolated from the Great Salt Lake, Utah.</title>
        <authorList>
            <person name="Jinkerson R.E."/>
            <person name="D'Adamo S."/>
            <person name="Posewitz M.C."/>
        </authorList>
    </citation>
    <scope>NUCLEOTIDE SEQUENCE</scope>
    <source>
        <strain evidence="2">GSL018</strain>
    </source>
</reference>
<proteinExistence type="predicted"/>
<feature type="region of interest" description="Disordered" evidence="1">
    <location>
        <begin position="1"/>
        <end position="35"/>
    </location>
</feature>
<sequence>MNTEVEYVVGDDGPENATSRTILEDRQDSSPSPEVVTREIIIVADSEPESEDNSAGS</sequence>
<dbReference type="EMBL" id="GBEZ01004174">
    <property type="protein sequence ID" value="JAC81024.1"/>
    <property type="molecule type" value="Transcribed_RNA"/>
</dbReference>
<evidence type="ECO:0000256" key="1">
    <source>
        <dbReference type="SAM" id="MobiDB-lite"/>
    </source>
</evidence>
<gene>
    <name evidence="2" type="ORF">TSPGSL018_8865</name>
</gene>
<dbReference type="AlphaFoldDB" id="A0A061SD97"/>
<protein>
    <submittedName>
        <fullName evidence="2">Uncharacterized protein</fullName>
    </submittedName>
</protein>
<organism evidence="2">
    <name type="scientific">Tetraselmis sp. GSL018</name>
    <dbReference type="NCBI Taxonomy" id="582737"/>
    <lineage>
        <taxon>Eukaryota</taxon>
        <taxon>Viridiplantae</taxon>
        <taxon>Chlorophyta</taxon>
        <taxon>core chlorophytes</taxon>
        <taxon>Chlorodendrophyceae</taxon>
        <taxon>Chlorodendrales</taxon>
        <taxon>Chlorodendraceae</taxon>
        <taxon>Tetraselmis</taxon>
    </lineage>
</organism>
<feature type="non-terminal residue" evidence="2">
    <location>
        <position position="57"/>
    </location>
</feature>